<comment type="caution">
    <text evidence="1">The sequence shown here is derived from an EMBL/GenBank/DDBJ whole genome shotgun (WGS) entry which is preliminary data.</text>
</comment>
<protein>
    <submittedName>
        <fullName evidence="1">Uncharacterized protein</fullName>
    </submittedName>
</protein>
<sequence>MVYKSQKDYVSLVHLLGCSEEEAGLEVEEEEVKLPNVEKTFVPITQSTITTIQSPFAFHGAVEGAQVSPEDADRAADDRDANRLAGVQEEVEEDCVLAESAAKSVAEDARDEGFQGEALWANSQRLDSGNFLMSSLTNSYLTLLVYTINKFCLNSFLK</sequence>
<reference evidence="1" key="1">
    <citation type="submission" date="2021-06" db="EMBL/GenBank/DDBJ databases">
        <title>Parelaphostrongylus tenuis whole genome reference sequence.</title>
        <authorList>
            <person name="Garwood T.J."/>
            <person name="Larsen P.A."/>
            <person name="Fountain-Jones N.M."/>
            <person name="Garbe J.R."/>
            <person name="Macchietto M.G."/>
            <person name="Kania S.A."/>
            <person name="Gerhold R.W."/>
            <person name="Richards J.E."/>
            <person name="Wolf T.M."/>
        </authorList>
    </citation>
    <scope>NUCLEOTIDE SEQUENCE</scope>
    <source>
        <strain evidence="1">MNPRO001-30</strain>
        <tissue evidence="1">Meninges</tissue>
    </source>
</reference>
<dbReference type="Proteomes" id="UP001196413">
    <property type="component" value="Unassembled WGS sequence"/>
</dbReference>
<evidence type="ECO:0000313" key="1">
    <source>
        <dbReference type="EMBL" id="KAJ1352095.1"/>
    </source>
</evidence>
<name>A0AAD5M4M4_PARTN</name>
<dbReference type="AlphaFoldDB" id="A0AAD5M4M4"/>
<organism evidence="1 2">
    <name type="scientific">Parelaphostrongylus tenuis</name>
    <name type="common">Meningeal worm</name>
    <dbReference type="NCBI Taxonomy" id="148309"/>
    <lineage>
        <taxon>Eukaryota</taxon>
        <taxon>Metazoa</taxon>
        <taxon>Ecdysozoa</taxon>
        <taxon>Nematoda</taxon>
        <taxon>Chromadorea</taxon>
        <taxon>Rhabditida</taxon>
        <taxon>Rhabditina</taxon>
        <taxon>Rhabditomorpha</taxon>
        <taxon>Strongyloidea</taxon>
        <taxon>Metastrongylidae</taxon>
        <taxon>Parelaphostrongylus</taxon>
    </lineage>
</organism>
<gene>
    <name evidence="1" type="ORF">KIN20_008288</name>
</gene>
<accession>A0AAD5M4M4</accession>
<evidence type="ECO:0000313" key="2">
    <source>
        <dbReference type="Proteomes" id="UP001196413"/>
    </source>
</evidence>
<keyword evidence="2" id="KW-1185">Reference proteome</keyword>
<dbReference type="EMBL" id="JAHQIW010001306">
    <property type="protein sequence ID" value="KAJ1352095.1"/>
    <property type="molecule type" value="Genomic_DNA"/>
</dbReference>
<proteinExistence type="predicted"/>